<dbReference type="Gene3D" id="3.40.430.10">
    <property type="entry name" value="Dihydrofolate Reductase, subunit A"/>
    <property type="match status" value="1"/>
</dbReference>
<name>A0A3M9NFQ2_9BACT</name>
<dbReference type="PANTHER" id="PTHR48069:SF3">
    <property type="entry name" value="DIHYDROFOLATE REDUCTASE"/>
    <property type="match status" value="1"/>
</dbReference>
<evidence type="ECO:0000256" key="2">
    <source>
        <dbReference type="ARBA" id="ARBA00009539"/>
    </source>
</evidence>
<dbReference type="PROSITE" id="PS51330">
    <property type="entry name" value="DHFR_2"/>
    <property type="match status" value="1"/>
</dbReference>
<evidence type="ECO:0000259" key="9">
    <source>
        <dbReference type="PROSITE" id="PS51330"/>
    </source>
</evidence>
<dbReference type="EMBL" id="RJJR01000007">
    <property type="protein sequence ID" value="RNI36551.1"/>
    <property type="molecule type" value="Genomic_DNA"/>
</dbReference>
<dbReference type="GO" id="GO:0046654">
    <property type="term" value="P:tetrahydrofolate biosynthetic process"/>
    <property type="evidence" value="ECO:0007669"/>
    <property type="project" value="UniProtKB-UniPathway"/>
</dbReference>
<comment type="function">
    <text evidence="7 8">Key enzyme in folate metabolism. Catalyzes an essential reaction for de novo glycine and purine synthesis, and for DNA precursor synthesis.</text>
</comment>
<keyword evidence="11" id="KW-1185">Reference proteome</keyword>
<dbReference type="AlphaFoldDB" id="A0A3M9NFQ2"/>
<feature type="domain" description="DHFR" evidence="9">
    <location>
        <begin position="1"/>
        <end position="161"/>
    </location>
</feature>
<proteinExistence type="inferred from homology"/>
<comment type="catalytic activity">
    <reaction evidence="8">
        <text>(6S)-5,6,7,8-tetrahydrofolate + NADP(+) = 7,8-dihydrofolate + NADPH + H(+)</text>
        <dbReference type="Rhea" id="RHEA:15009"/>
        <dbReference type="ChEBI" id="CHEBI:15378"/>
        <dbReference type="ChEBI" id="CHEBI:57451"/>
        <dbReference type="ChEBI" id="CHEBI:57453"/>
        <dbReference type="ChEBI" id="CHEBI:57783"/>
        <dbReference type="ChEBI" id="CHEBI:58349"/>
        <dbReference type="EC" id="1.5.1.3"/>
    </reaction>
</comment>
<dbReference type="GO" id="GO:0046655">
    <property type="term" value="P:folic acid metabolic process"/>
    <property type="evidence" value="ECO:0007669"/>
    <property type="project" value="TreeGrafter"/>
</dbReference>
<evidence type="ECO:0000256" key="5">
    <source>
        <dbReference type="ARBA" id="ARBA00022857"/>
    </source>
</evidence>
<organism evidence="10 11">
    <name type="scientific">Hanamia caeni</name>
    <dbReference type="NCBI Taxonomy" id="2294116"/>
    <lineage>
        <taxon>Bacteria</taxon>
        <taxon>Pseudomonadati</taxon>
        <taxon>Bacteroidota</taxon>
        <taxon>Chitinophagia</taxon>
        <taxon>Chitinophagales</taxon>
        <taxon>Chitinophagaceae</taxon>
        <taxon>Hanamia</taxon>
    </lineage>
</organism>
<evidence type="ECO:0000256" key="4">
    <source>
        <dbReference type="ARBA" id="ARBA00022563"/>
    </source>
</evidence>
<keyword evidence="4 8" id="KW-0554">One-carbon metabolism</keyword>
<reference evidence="10 11" key="1">
    <citation type="submission" date="2018-11" db="EMBL/GenBank/DDBJ databases">
        <title>Draft genome sequence of Ferruginibacter sp. BO-59.</title>
        <authorList>
            <person name="Im W.T."/>
        </authorList>
    </citation>
    <scope>NUCLEOTIDE SEQUENCE [LARGE SCALE GENOMIC DNA]</scope>
    <source>
        <strain evidence="10 11">BO-59</strain>
    </source>
</reference>
<evidence type="ECO:0000256" key="6">
    <source>
        <dbReference type="ARBA" id="ARBA00023002"/>
    </source>
</evidence>
<evidence type="ECO:0000313" key="11">
    <source>
        <dbReference type="Proteomes" id="UP000267223"/>
    </source>
</evidence>
<dbReference type="OrthoDB" id="9804315at2"/>
<dbReference type="Proteomes" id="UP000267223">
    <property type="component" value="Unassembled WGS sequence"/>
</dbReference>
<dbReference type="GO" id="GO:0005829">
    <property type="term" value="C:cytosol"/>
    <property type="evidence" value="ECO:0007669"/>
    <property type="project" value="TreeGrafter"/>
</dbReference>
<dbReference type="InterPro" id="IPR001796">
    <property type="entry name" value="DHFR_dom"/>
</dbReference>
<evidence type="ECO:0000256" key="8">
    <source>
        <dbReference type="PIRNR" id="PIRNR000194"/>
    </source>
</evidence>
<evidence type="ECO:0000256" key="1">
    <source>
        <dbReference type="ARBA" id="ARBA00004903"/>
    </source>
</evidence>
<evidence type="ECO:0000313" key="10">
    <source>
        <dbReference type="EMBL" id="RNI36551.1"/>
    </source>
</evidence>
<dbReference type="GO" id="GO:0004146">
    <property type="term" value="F:dihydrofolate reductase activity"/>
    <property type="evidence" value="ECO:0007669"/>
    <property type="project" value="UniProtKB-EC"/>
</dbReference>
<dbReference type="UniPathway" id="UPA00077">
    <property type="reaction ID" value="UER00158"/>
</dbReference>
<keyword evidence="5 8" id="KW-0521">NADP</keyword>
<dbReference type="GO" id="GO:0046452">
    <property type="term" value="P:dihydrofolate metabolic process"/>
    <property type="evidence" value="ECO:0007669"/>
    <property type="project" value="TreeGrafter"/>
</dbReference>
<dbReference type="PANTHER" id="PTHR48069">
    <property type="entry name" value="DIHYDROFOLATE REDUCTASE"/>
    <property type="match status" value="1"/>
</dbReference>
<dbReference type="RefSeq" id="WP_123120469.1">
    <property type="nucleotide sequence ID" value="NZ_RJJR01000007.1"/>
</dbReference>
<comment type="caution">
    <text evidence="10">The sequence shown here is derived from an EMBL/GenBank/DDBJ whole genome shotgun (WGS) entry which is preliminary data.</text>
</comment>
<gene>
    <name evidence="10" type="ORF">EFY79_09485</name>
</gene>
<accession>A0A3M9NFQ2</accession>
<evidence type="ECO:0000256" key="7">
    <source>
        <dbReference type="ARBA" id="ARBA00025067"/>
    </source>
</evidence>
<sequence>MLSHIVAASENNIIGVKNGLPWKLSADFKYFKNKTWAMPVIMGRNTFQSMEKDLPGRINIVVTSKEDWNAENAFVVHSIEEGILKAKESEAKEIFIIGGGKIFRETMNIVDRIYLTRVHATIEGDTSYPEIDKSVWKLVSAEDHPADDKNNYPYTFEVWERTGKT</sequence>
<dbReference type="GO" id="GO:0006730">
    <property type="term" value="P:one-carbon metabolic process"/>
    <property type="evidence" value="ECO:0007669"/>
    <property type="project" value="UniProtKB-KW"/>
</dbReference>
<dbReference type="Pfam" id="PF00186">
    <property type="entry name" value="DHFR_1"/>
    <property type="match status" value="1"/>
</dbReference>
<dbReference type="PRINTS" id="PR00070">
    <property type="entry name" value="DHFR"/>
</dbReference>
<dbReference type="EC" id="1.5.1.3" evidence="3 8"/>
<comment type="similarity">
    <text evidence="2 8">Belongs to the dihydrofolate reductase family.</text>
</comment>
<dbReference type="CDD" id="cd00209">
    <property type="entry name" value="DHFR"/>
    <property type="match status" value="1"/>
</dbReference>
<comment type="pathway">
    <text evidence="1 8">Cofactor biosynthesis; tetrahydrofolate biosynthesis; 5,6,7,8-tetrahydrofolate from 7,8-dihydrofolate: step 1/1.</text>
</comment>
<dbReference type="InterPro" id="IPR012259">
    <property type="entry name" value="DHFR"/>
</dbReference>
<dbReference type="PIRSF" id="PIRSF000194">
    <property type="entry name" value="DHFR"/>
    <property type="match status" value="1"/>
</dbReference>
<keyword evidence="6 8" id="KW-0560">Oxidoreductase</keyword>
<evidence type="ECO:0000256" key="3">
    <source>
        <dbReference type="ARBA" id="ARBA00012856"/>
    </source>
</evidence>
<dbReference type="InterPro" id="IPR024072">
    <property type="entry name" value="DHFR-like_dom_sf"/>
</dbReference>
<dbReference type="SUPFAM" id="SSF53597">
    <property type="entry name" value="Dihydrofolate reductase-like"/>
    <property type="match status" value="1"/>
</dbReference>
<dbReference type="FunFam" id="3.40.430.10:FF:000001">
    <property type="entry name" value="Dihydrofolate reductase"/>
    <property type="match status" value="1"/>
</dbReference>
<protein>
    <recommendedName>
        <fullName evidence="3 8">Dihydrofolate reductase</fullName>
        <ecNumber evidence="3 8">1.5.1.3</ecNumber>
    </recommendedName>
</protein>
<dbReference type="GO" id="GO:0070401">
    <property type="term" value="F:NADP+ binding"/>
    <property type="evidence" value="ECO:0007669"/>
    <property type="project" value="UniProtKB-ARBA"/>
</dbReference>